<keyword evidence="1" id="KW-0472">Membrane</keyword>
<name>A0AAW6R336_9GAMM</name>
<reference evidence="2" key="2">
    <citation type="submission" date="2019-04" db="EMBL/GenBank/DDBJ databases">
        <authorList>
            <person name="Zou H."/>
        </authorList>
    </citation>
    <scope>NUCLEOTIDE SEQUENCE</scope>
    <source>
        <strain evidence="2">2015oxa</strain>
    </source>
</reference>
<gene>
    <name evidence="2" type="ORF">E2650_19740</name>
</gene>
<feature type="transmembrane region" description="Helical" evidence="1">
    <location>
        <begin position="61"/>
        <end position="90"/>
    </location>
</feature>
<evidence type="ECO:0000256" key="1">
    <source>
        <dbReference type="SAM" id="Phobius"/>
    </source>
</evidence>
<dbReference type="EMBL" id="SUNE01000023">
    <property type="protein sequence ID" value="MDG5902085.1"/>
    <property type="molecule type" value="Genomic_DNA"/>
</dbReference>
<reference evidence="2" key="1">
    <citation type="journal article" date="2019" name="Int J Environ Res Public Health">
        <title>Characterization of Chromosome-Mediated BlaOXA-894 in Shewanella xiamenensis Isolated from Pig Wastewater.</title>
        <authorList>
            <person name="Zou H."/>
            <person name="Zhou Z."/>
            <person name="Xia H."/>
            <person name="Zhao Q."/>
            <person name="Li X."/>
        </authorList>
    </citation>
    <scope>NUCLEOTIDE SEQUENCE</scope>
    <source>
        <strain evidence="2">2015oxa</strain>
    </source>
</reference>
<protein>
    <submittedName>
        <fullName evidence="2">Uncharacterized protein</fullName>
    </submittedName>
</protein>
<feature type="transmembrane region" description="Helical" evidence="1">
    <location>
        <begin position="20"/>
        <end position="41"/>
    </location>
</feature>
<dbReference type="AlphaFoldDB" id="A0AAW6R336"/>
<keyword evidence="1" id="KW-1133">Transmembrane helix</keyword>
<evidence type="ECO:0000313" key="2">
    <source>
        <dbReference type="EMBL" id="MDG5902085.1"/>
    </source>
</evidence>
<sequence length="119" mass="13646">MIRAIKSQLNLQPHFYAESARVGGFGCILGGVLAFYLFQYISSFFGIATDVPIRQYDQTIVVFMFASCLLTLILCLYIFCVLSAFIYYGIKYQNGLISKDEFINISFKGVYPKRWQKGY</sequence>
<comment type="caution">
    <text evidence="2">The sequence shown here is derived from an EMBL/GenBank/DDBJ whole genome shotgun (WGS) entry which is preliminary data.</text>
</comment>
<dbReference type="Proteomes" id="UP001152518">
    <property type="component" value="Unassembled WGS sequence"/>
</dbReference>
<organism evidence="2">
    <name type="scientific">Shewanella xiamenensis</name>
    <dbReference type="NCBI Taxonomy" id="332186"/>
    <lineage>
        <taxon>Bacteria</taxon>
        <taxon>Pseudomonadati</taxon>
        <taxon>Pseudomonadota</taxon>
        <taxon>Gammaproteobacteria</taxon>
        <taxon>Alteromonadales</taxon>
        <taxon>Shewanellaceae</taxon>
        <taxon>Shewanella</taxon>
    </lineage>
</organism>
<accession>A0AAW6R336</accession>
<keyword evidence="1" id="KW-0812">Transmembrane</keyword>
<proteinExistence type="predicted"/>